<dbReference type="Proteomes" id="UP000287394">
    <property type="component" value="Chromosome"/>
</dbReference>
<accession>A0A402CUU9</accession>
<dbReference type="Pfam" id="PF13460">
    <property type="entry name" value="NAD_binding_10"/>
    <property type="match status" value="1"/>
</dbReference>
<sequence>MNNPRILVLSAAGKTGLPTAIQLLGDGFPVTAFVRQEDKRSELLKSRGADIIAGSVTDMADMRRAMEGARRAYFCAPLEEGYLTAGAVFTAAAAEQGLESLVVMSQWLSHPSHPTVHTRECWLTDRMLALLPGTGVTTINVGFFADNDMAQLPFAAQFGILPLPYGTGLNAPPSNEDIARVIAAVLARPEGHSGQTYRPTGSTLLSPPDIAAIVGKVLGRSVRYVDAPAWMVARVLKGAGYSEYAITQILQYAREYQQGAFAMNAPTDVVRKITGREPENYETIVRRYAAKTADAKPSLGAAWRLITRMAGTMLSPAPNTIRHLHSGDFSAQTHITFSADSSEWRQIHDFPASTTRASLVQTG</sequence>
<evidence type="ECO:0000313" key="2">
    <source>
        <dbReference type="Proteomes" id="UP000287394"/>
    </source>
</evidence>
<dbReference type="PANTHER" id="PTHR43162:SF1">
    <property type="entry name" value="PRESTALK A DIFFERENTIATION PROTEIN A"/>
    <property type="match status" value="1"/>
</dbReference>
<dbReference type="InterPro" id="IPR016040">
    <property type="entry name" value="NAD(P)-bd_dom"/>
</dbReference>
<dbReference type="AlphaFoldDB" id="A0A402CUU9"/>
<dbReference type="RefSeq" id="WP_165864150.1">
    <property type="nucleotide sequence ID" value="NZ_AP025739.1"/>
</dbReference>
<protein>
    <submittedName>
        <fullName evidence="1">NmrA family transcriptional regulator</fullName>
    </submittedName>
</protein>
<proteinExistence type="predicted"/>
<keyword evidence="2" id="KW-1185">Reference proteome</keyword>
<organism evidence="1 2">
    <name type="scientific">Capsulimonas corticalis</name>
    <dbReference type="NCBI Taxonomy" id="2219043"/>
    <lineage>
        <taxon>Bacteria</taxon>
        <taxon>Bacillati</taxon>
        <taxon>Armatimonadota</taxon>
        <taxon>Armatimonadia</taxon>
        <taxon>Capsulimonadales</taxon>
        <taxon>Capsulimonadaceae</taxon>
        <taxon>Capsulimonas</taxon>
    </lineage>
</organism>
<dbReference type="InterPro" id="IPR051604">
    <property type="entry name" value="Ergot_Alk_Oxidoreductase"/>
</dbReference>
<reference evidence="1 2" key="1">
    <citation type="journal article" date="2019" name="Int. J. Syst. Evol. Microbiol.">
        <title>Capsulimonas corticalis gen. nov., sp. nov., an aerobic capsulated bacterium, of a novel bacterial order, Capsulimonadales ord. nov., of the class Armatimonadia of the phylum Armatimonadetes.</title>
        <authorList>
            <person name="Li J."/>
            <person name="Kudo C."/>
            <person name="Tonouchi A."/>
        </authorList>
    </citation>
    <scope>NUCLEOTIDE SEQUENCE [LARGE SCALE GENOMIC DNA]</scope>
    <source>
        <strain evidence="1 2">AX-7</strain>
    </source>
</reference>
<dbReference type="Gene3D" id="3.90.25.10">
    <property type="entry name" value="UDP-galactose 4-epimerase, domain 1"/>
    <property type="match status" value="1"/>
</dbReference>
<dbReference type="Gene3D" id="3.40.50.720">
    <property type="entry name" value="NAD(P)-binding Rossmann-like Domain"/>
    <property type="match status" value="1"/>
</dbReference>
<dbReference type="SUPFAM" id="SSF51735">
    <property type="entry name" value="NAD(P)-binding Rossmann-fold domains"/>
    <property type="match status" value="1"/>
</dbReference>
<dbReference type="KEGG" id="ccot:CCAX7_11680"/>
<name>A0A402CUU9_9BACT</name>
<dbReference type="EMBL" id="AP025739">
    <property type="protein sequence ID" value="BDI29117.1"/>
    <property type="molecule type" value="Genomic_DNA"/>
</dbReference>
<gene>
    <name evidence="1" type="ORF">CCAX7_11680</name>
</gene>
<evidence type="ECO:0000313" key="1">
    <source>
        <dbReference type="EMBL" id="BDI29117.1"/>
    </source>
</evidence>
<dbReference type="PANTHER" id="PTHR43162">
    <property type="match status" value="1"/>
</dbReference>
<dbReference type="InterPro" id="IPR036291">
    <property type="entry name" value="NAD(P)-bd_dom_sf"/>
</dbReference>